<evidence type="ECO:0000256" key="1">
    <source>
        <dbReference type="SAM" id="Phobius"/>
    </source>
</evidence>
<sequence length="141" mass="15612">MVEETALLDGTRKPFYARLVVVSLYYLVAAQDITVLVTMKVHKGGTERTGGRRNATGGRAAIVFFLWVLLILGQLGLFYAVHEETGKLVKSLPRKVRFLETQSFHASPSQVQSSVDIEGDSDTVYADDKRIIHTGPNPLHN</sequence>
<dbReference type="PANTHER" id="PTHR34545:SF7">
    <property type="entry name" value="CLAVATA3_ESR (CLE)-RELATED PROTEIN 16"/>
    <property type="match status" value="1"/>
</dbReference>
<accession>A0A6A6LVR5</accession>
<dbReference type="Proteomes" id="UP000467840">
    <property type="component" value="Chromosome 9"/>
</dbReference>
<dbReference type="EMBL" id="JAAGAX010000008">
    <property type="protein sequence ID" value="KAF2305511.1"/>
    <property type="molecule type" value="Genomic_DNA"/>
</dbReference>
<gene>
    <name evidence="2" type="ORF">GH714_006074</name>
</gene>
<dbReference type="PANTHER" id="PTHR34545">
    <property type="entry name" value="CLAVATA3/ESR (CLE)-RELATED PROTEIN 22"/>
    <property type="match status" value="1"/>
</dbReference>
<organism evidence="2 3">
    <name type="scientific">Hevea brasiliensis</name>
    <name type="common">Para rubber tree</name>
    <name type="synonym">Siphonia brasiliensis</name>
    <dbReference type="NCBI Taxonomy" id="3981"/>
    <lineage>
        <taxon>Eukaryota</taxon>
        <taxon>Viridiplantae</taxon>
        <taxon>Streptophyta</taxon>
        <taxon>Embryophyta</taxon>
        <taxon>Tracheophyta</taxon>
        <taxon>Spermatophyta</taxon>
        <taxon>Magnoliopsida</taxon>
        <taxon>eudicotyledons</taxon>
        <taxon>Gunneridae</taxon>
        <taxon>Pentapetalae</taxon>
        <taxon>rosids</taxon>
        <taxon>fabids</taxon>
        <taxon>Malpighiales</taxon>
        <taxon>Euphorbiaceae</taxon>
        <taxon>Crotonoideae</taxon>
        <taxon>Micrandreae</taxon>
        <taxon>Hevea</taxon>
    </lineage>
</organism>
<keyword evidence="1" id="KW-0812">Transmembrane</keyword>
<keyword evidence="1" id="KW-1133">Transmembrane helix</keyword>
<comment type="caution">
    <text evidence="2">The sequence shown here is derived from an EMBL/GenBank/DDBJ whole genome shotgun (WGS) entry which is preliminary data.</text>
</comment>
<dbReference type="GO" id="GO:0048731">
    <property type="term" value="P:system development"/>
    <property type="evidence" value="ECO:0007669"/>
    <property type="project" value="InterPro"/>
</dbReference>
<keyword evidence="3" id="KW-1185">Reference proteome</keyword>
<feature type="transmembrane region" description="Helical" evidence="1">
    <location>
        <begin position="60"/>
        <end position="81"/>
    </location>
</feature>
<dbReference type="InterPro" id="IPR033249">
    <property type="entry name" value="CLE_plant"/>
</dbReference>
<protein>
    <submittedName>
        <fullName evidence="2">Uncharacterized protein</fullName>
    </submittedName>
</protein>
<evidence type="ECO:0000313" key="3">
    <source>
        <dbReference type="Proteomes" id="UP000467840"/>
    </source>
</evidence>
<reference evidence="2 3" key="1">
    <citation type="journal article" date="2020" name="Mol. Plant">
        <title>The Chromosome-Based Rubber Tree Genome Provides New Insights into Spurge Genome Evolution and Rubber Biosynthesis.</title>
        <authorList>
            <person name="Liu J."/>
            <person name="Shi C."/>
            <person name="Shi C.C."/>
            <person name="Li W."/>
            <person name="Zhang Q.J."/>
            <person name="Zhang Y."/>
            <person name="Li K."/>
            <person name="Lu H.F."/>
            <person name="Shi C."/>
            <person name="Zhu S.T."/>
            <person name="Xiao Z.Y."/>
            <person name="Nan H."/>
            <person name="Yue Y."/>
            <person name="Zhu X.G."/>
            <person name="Wu Y."/>
            <person name="Hong X.N."/>
            <person name="Fan G.Y."/>
            <person name="Tong Y."/>
            <person name="Zhang D."/>
            <person name="Mao C.L."/>
            <person name="Liu Y.L."/>
            <person name="Hao S.J."/>
            <person name="Liu W.Q."/>
            <person name="Lv M.Q."/>
            <person name="Zhang H.B."/>
            <person name="Liu Y."/>
            <person name="Hu-Tang G.R."/>
            <person name="Wang J.P."/>
            <person name="Wang J.H."/>
            <person name="Sun Y.H."/>
            <person name="Ni S.B."/>
            <person name="Chen W.B."/>
            <person name="Zhang X.C."/>
            <person name="Jiao Y.N."/>
            <person name="Eichler E.E."/>
            <person name="Li G.H."/>
            <person name="Liu X."/>
            <person name="Gao L.Z."/>
        </authorList>
    </citation>
    <scope>NUCLEOTIDE SEQUENCE [LARGE SCALE GENOMIC DNA]</scope>
    <source>
        <strain evidence="3">cv. GT1</strain>
        <tissue evidence="2">Leaf</tissue>
    </source>
</reference>
<name>A0A6A6LVR5_HEVBR</name>
<evidence type="ECO:0000313" key="2">
    <source>
        <dbReference type="EMBL" id="KAF2305511.1"/>
    </source>
</evidence>
<dbReference type="AlphaFoldDB" id="A0A6A6LVR5"/>
<proteinExistence type="predicted"/>
<keyword evidence="1" id="KW-0472">Membrane</keyword>
<feature type="transmembrane region" description="Helical" evidence="1">
    <location>
        <begin position="15"/>
        <end position="39"/>
    </location>
</feature>